<dbReference type="EMBL" id="JACIEB010000002">
    <property type="protein sequence ID" value="MBB3981744.1"/>
    <property type="molecule type" value="Genomic_DNA"/>
</dbReference>
<evidence type="ECO:0000259" key="1">
    <source>
        <dbReference type="Pfam" id="PF14397"/>
    </source>
</evidence>
<reference evidence="2 3" key="1">
    <citation type="submission" date="2020-08" db="EMBL/GenBank/DDBJ databases">
        <title>Genomic Encyclopedia of Type Strains, Phase IV (KMG-IV): sequencing the most valuable type-strain genomes for metagenomic binning, comparative biology and taxonomic classification.</title>
        <authorList>
            <person name="Goeker M."/>
        </authorList>
    </citation>
    <scope>NUCLEOTIDE SEQUENCE [LARGE SCALE GENOMIC DNA]</scope>
    <source>
        <strain evidence="2 3">DSM 29348</strain>
    </source>
</reference>
<dbReference type="SUPFAM" id="SSF56059">
    <property type="entry name" value="Glutathione synthetase ATP-binding domain-like"/>
    <property type="match status" value="1"/>
</dbReference>
<evidence type="ECO:0000313" key="2">
    <source>
        <dbReference type="EMBL" id="MBB3981744.1"/>
    </source>
</evidence>
<feature type="domain" description="Alpha-L-glutamate ligase-related protein ATP-grasp" evidence="1">
    <location>
        <begin position="133"/>
        <end position="371"/>
    </location>
</feature>
<dbReference type="Pfam" id="PF14397">
    <property type="entry name" value="ATPgrasp_ST"/>
    <property type="match status" value="1"/>
</dbReference>
<comment type="caution">
    <text evidence="2">The sequence shown here is derived from an EMBL/GenBank/DDBJ whole genome shotgun (WGS) entry which is preliminary data.</text>
</comment>
<dbReference type="InterPro" id="IPR039523">
    <property type="entry name" value="RimK-rel_E_lig_ATP-grasp"/>
</dbReference>
<keyword evidence="3" id="KW-1185">Reference proteome</keyword>
<protein>
    <recommendedName>
        <fullName evidence="1">Alpha-L-glutamate ligase-related protein ATP-grasp domain-containing protein</fullName>
    </recommendedName>
</protein>
<organism evidence="2 3">
    <name type="scientific">Sphingobium fontiphilum</name>
    <dbReference type="NCBI Taxonomy" id="944425"/>
    <lineage>
        <taxon>Bacteria</taxon>
        <taxon>Pseudomonadati</taxon>
        <taxon>Pseudomonadota</taxon>
        <taxon>Alphaproteobacteria</taxon>
        <taxon>Sphingomonadales</taxon>
        <taxon>Sphingomonadaceae</taxon>
        <taxon>Sphingobium</taxon>
    </lineage>
</organism>
<dbReference type="AlphaFoldDB" id="A0A7W6DFP5"/>
<dbReference type="RefSeq" id="WP_183954798.1">
    <property type="nucleotide sequence ID" value="NZ_JACIEB010000002.1"/>
</dbReference>
<proteinExistence type="predicted"/>
<dbReference type="Proteomes" id="UP000552757">
    <property type="component" value="Unassembled WGS sequence"/>
</dbReference>
<gene>
    <name evidence="2" type="ORF">GGR44_001391</name>
</gene>
<evidence type="ECO:0000313" key="3">
    <source>
        <dbReference type="Proteomes" id="UP000552757"/>
    </source>
</evidence>
<name>A0A7W6DFP5_9SPHN</name>
<sequence length="405" mass="43650">MTLQGQTEEAALTGRGLALRRLALILRPMPPIFRTAAARDDGLRASYYGRLWDGWGMGARAIADLLHRRDHATGRDALARQARTLGFRSGNLREIHQRRRDDAPLADFLDQDERKGIHAIVNHAALPLHSNPLKNKALFEARCRAGGLALPAVIADARDAAAHDALIVKPGMGSKGKGVVRLVRQAGGDWRASDGSLNVAAGDLDPWIARRRHDGWVVQQCIVVHSDLADLSPGALPTLRIVTVRNEHGAFEVVDTALRLSLASDRAADNFNMDNLVAPVGSDAVLGPALRRIGGGFAELERHPQTGAPIAGARLDLFDAARNLAVRAHGHFADHALIGWDIGLSADGPVLIEGNWNPGYNVLQLVSGRGIGGMRLGALYRHHLDVAPEAAWRRATPVQVAQLPF</sequence>
<accession>A0A7W6DFP5</accession>